<sequence length="57" mass="6798">MNTTPMNQARPVHMPPMTDEELEAQAIRELERMQRARDAKRSGYKPKRRGWNHADHR</sequence>
<dbReference type="eggNOG" id="ENOG5030HP7">
    <property type="taxonomic scope" value="Bacteria"/>
</dbReference>
<name>I2PZY0_9BACT</name>
<feature type="region of interest" description="Disordered" evidence="1">
    <location>
        <begin position="33"/>
        <end position="57"/>
    </location>
</feature>
<dbReference type="AlphaFoldDB" id="I2PZY0"/>
<accession>I2PZY0</accession>
<gene>
    <name evidence="2" type="ORF">DesU5LDRAFT_1395</name>
</gene>
<dbReference type="STRING" id="596152.DesU5LDRAFT_1395"/>
<dbReference type="HOGENOM" id="CLU_210875_0_0_7"/>
<evidence type="ECO:0000313" key="2">
    <source>
        <dbReference type="EMBL" id="EIG53086.1"/>
    </source>
</evidence>
<reference evidence="2" key="1">
    <citation type="submission" date="2011-11" db="EMBL/GenBank/DDBJ databases">
        <title>Improved High-Quality Draft sequence of Desulfovibrio sp. U5L.</title>
        <authorList>
            <consortium name="US DOE Joint Genome Institute"/>
            <person name="Lucas S."/>
            <person name="Han J."/>
            <person name="Lapidus A."/>
            <person name="Cheng J.-F."/>
            <person name="Goodwin L."/>
            <person name="Pitluck S."/>
            <person name="Peters L."/>
            <person name="Ovchinnikova G."/>
            <person name="Held B."/>
            <person name="Detter J.C."/>
            <person name="Han C."/>
            <person name="Tapia R."/>
            <person name="Land M."/>
            <person name="Hauser L."/>
            <person name="Kyrpides N."/>
            <person name="Ivanova N."/>
            <person name="Pagani I."/>
            <person name="Gabster J."/>
            <person name="Walker C."/>
            <person name="Stolyar S."/>
            <person name="Stahl D."/>
            <person name="Arkin A."/>
            <person name="Dehal P."/>
            <person name="Hazen T."/>
            <person name="Woyke T."/>
        </authorList>
    </citation>
    <scope>NUCLEOTIDE SEQUENCE [LARGE SCALE GENOMIC DNA]</scope>
    <source>
        <strain evidence="2">U5L</strain>
    </source>
</reference>
<organism evidence="2">
    <name type="scientific">Desulfovibrio sp. U5L</name>
    <dbReference type="NCBI Taxonomy" id="596152"/>
    <lineage>
        <taxon>Bacteria</taxon>
        <taxon>Pseudomonadati</taxon>
        <taxon>Thermodesulfobacteriota</taxon>
        <taxon>Desulfovibrionia</taxon>
        <taxon>Desulfovibrionales</taxon>
        <taxon>Desulfovibrionaceae</taxon>
        <taxon>Desulfovibrio</taxon>
    </lineage>
</organism>
<dbReference type="EMBL" id="JH600068">
    <property type="protein sequence ID" value="EIG53086.1"/>
    <property type="molecule type" value="Genomic_DNA"/>
</dbReference>
<evidence type="ECO:0000256" key="1">
    <source>
        <dbReference type="SAM" id="MobiDB-lite"/>
    </source>
</evidence>
<proteinExistence type="predicted"/>
<feature type="compositionally biased region" description="Basic residues" evidence="1">
    <location>
        <begin position="42"/>
        <end position="51"/>
    </location>
</feature>
<protein>
    <submittedName>
        <fullName evidence="2">Uncharacterized protein</fullName>
    </submittedName>
</protein>